<feature type="region of interest" description="Disordered" evidence="1">
    <location>
        <begin position="1"/>
        <end position="36"/>
    </location>
</feature>
<dbReference type="GO" id="GO:0005694">
    <property type="term" value="C:chromosome"/>
    <property type="evidence" value="ECO:0007669"/>
    <property type="project" value="UniProtKB-ARBA"/>
</dbReference>
<comment type="caution">
    <text evidence="2">The sequence shown here is derived from an EMBL/GenBank/DDBJ whole genome shotgun (WGS) entry which is preliminary data.</text>
</comment>
<dbReference type="SUPFAM" id="SSF54160">
    <property type="entry name" value="Chromo domain-like"/>
    <property type="match status" value="1"/>
</dbReference>
<evidence type="ECO:0000256" key="1">
    <source>
        <dbReference type="SAM" id="MobiDB-lite"/>
    </source>
</evidence>
<reference evidence="2" key="1">
    <citation type="submission" date="2022-12" db="EMBL/GenBank/DDBJ databases">
        <title>Genome assemblies of Blomia tropicalis.</title>
        <authorList>
            <person name="Cui Y."/>
        </authorList>
    </citation>
    <scope>NUCLEOTIDE SEQUENCE</scope>
    <source>
        <tissue evidence="2">Adult mites</tissue>
    </source>
</reference>
<dbReference type="InterPro" id="IPR016197">
    <property type="entry name" value="Chromo-like_dom_sf"/>
</dbReference>
<evidence type="ECO:0000313" key="2">
    <source>
        <dbReference type="EMBL" id="KAJ6218823.1"/>
    </source>
</evidence>
<dbReference type="Proteomes" id="UP001142055">
    <property type="component" value="Chromosome 2"/>
</dbReference>
<evidence type="ECO:0008006" key="4">
    <source>
        <dbReference type="Google" id="ProtNLM"/>
    </source>
</evidence>
<feature type="compositionally biased region" description="Basic residues" evidence="1">
    <location>
        <begin position="17"/>
        <end position="34"/>
    </location>
</feature>
<sequence length="219" mass="26523">MASRRGKQLNGTNIRISNHRQQHNQHRNHARRKKSSESEYKVRLIIYEHTFGKCDKYLVKWDHYDSGPYWHSKDNFRDLTDHKCKQQQIWSEIDKFWENKTVKEVRKLVRREYKLKIDNGTKDSNHANSMYNAFLTKFHRMVDCGRLSDLSSWERGFMYCYYMCLYISNTQSNDYDVDKTPFQKSRKIGRTNPTYEDYCLLADIFAEHDDPLEYPVYDE</sequence>
<name>A0A9Q0M2F1_BLOTA</name>
<dbReference type="EMBL" id="JAPWDV010000002">
    <property type="protein sequence ID" value="KAJ6218823.1"/>
    <property type="molecule type" value="Genomic_DNA"/>
</dbReference>
<accession>A0A9Q0M2F1</accession>
<proteinExistence type="predicted"/>
<evidence type="ECO:0000313" key="3">
    <source>
        <dbReference type="Proteomes" id="UP001142055"/>
    </source>
</evidence>
<organism evidence="2 3">
    <name type="scientific">Blomia tropicalis</name>
    <name type="common">Mite</name>
    <dbReference type="NCBI Taxonomy" id="40697"/>
    <lineage>
        <taxon>Eukaryota</taxon>
        <taxon>Metazoa</taxon>
        <taxon>Ecdysozoa</taxon>
        <taxon>Arthropoda</taxon>
        <taxon>Chelicerata</taxon>
        <taxon>Arachnida</taxon>
        <taxon>Acari</taxon>
        <taxon>Acariformes</taxon>
        <taxon>Sarcoptiformes</taxon>
        <taxon>Astigmata</taxon>
        <taxon>Glycyphagoidea</taxon>
        <taxon>Echimyopodidae</taxon>
        <taxon>Blomia</taxon>
    </lineage>
</organism>
<gene>
    <name evidence="2" type="ORF">RDWZM_004635</name>
</gene>
<dbReference type="AlphaFoldDB" id="A0A9Q0M2F1"/>
<protein>
    <recommendedName>
        <fullName evidence="4">Chromo domain-containing protein</fullName>
    </recommendedName>
</protein>
<keyword evidence="3" id="KW-1185">Reference proteome</keyword>